<dbReference type="InterPro" id="IPR002110">
    <property type="entry name" value="Ankyrin_rpt"/>
</dbReference>
<dbReference type="Pfam" id="PF00023">
    <property type="entry name" value="Ank"/>
    <property type="match status" value="1"/>
</dbReference>
<dbReference type="PANTHER" id="PTHR24201">
    <property type="entry name" value="ANK_REP_REGION DOMAIN-CONTAINING PROTEIN"/>
    <property type="match status" value="1"/>
</dbReference>
<feature type="repeat" description="ANK" evidence="3">
    <location>
        <begin position="290"/>
        <end position="322"/>
    </location>
</feature>
<dbReference type="Pfam" id="PF12796">
    <property type="entry name" value="Ank_2"/>
    <property type="match status" value="1"/>
</dbReference>
<name>A0A7J6MSY8_PEROL</name>
<dbReference type="EMBL" id="JABAHT010000025">
    <property type="protein sequence ID" value="KAF4669342.1"/>
    <property type="molecule type" value="Genomic_DNA"/>
</dbReference>
<dbReference type="OrthoDB" id="444222at2759"/>
<dbReference type="InterPro" id="IPR036770">
    <property type="entry name" value="Ankyrin_rpt-contain_sf"/>
</dbReference>
<feature type="repeat" description="ANK" evidence="3">
    <location>
        <begin position="326"/>
        <end position="356"/>
    </location>
</feature>
<dbReference type="Proteomes" id="UP000572268">
    <property type="component" value="Unassembled WGS sequence"/>
</dbReference>
<dbReference type="EMBL" id="JABANN010000027">
    <property type="protein sequence ID" value="KAF4674634.1"/>
    <property type="molecule type" value="Genomic_DNA"/>
</dbReference>
<dbReference type="PROSITE" id="PS50297">
    <property type="entry name" value="ANK_REP_REGION"/>
    <property type="match status" value="2"/>
</dbReference>
<organism evidence="5 7">
    <name type="scientific">Perkinsus olseni</name>
    <name type="common">Perkinsus atlanticus</name>
    <dbReference type="NCBI Taxonomy" id="32597"/>
    <lineage>
        <taxon>Eukaryota</taxon>
        <taxon>Sar</taxon>
        <taxon>Alveolata</taxon>
        <taxon>Perkinsozoa</taxon>
        <taxon>Perkinsea</taxon>
        <taxon>Perkinsida</taxon>
        <taxon>Perkinsidae</taxon>
        <taxon>Perkinsus</taxon>
    </lineage>
</organism>
<reference evidence="6 7" key="1">
    <citation type="submission" date="2020-04" db="EMBL/GenBank/DDBJ databases">
        <title>Perkinsus olseni comparative genomics.</title>
        <authorList>
            <person name="Bogema D.R."/>
        </authorList>
    </citation>
    <scope>NUCLEOTIDE SEQUENCE [LARGE SCALE GENOMIC DNA]</scope>
    <source>
        <strain evidence="4">ATCC PRA-179</strain>
        <strain evidence="5">ATCC PRA-31</strain>
    </source>
</reference>
<evidence type="ECO:0000256" key="3">
    <source>
        <dbReference type="PROSITE-ProRule" id="PRU00023"/>
    </source>
</evidence>
<accession>A0A7J6MSY8</accession>
<protein>
    <submittedName>
        <fullName evidence="5">Uncharacterized protein</fullName>
    </submittedName>
</protein>
<evidence type="ECO:0000313" key="5">
    <source>
        <dbReference type="EMBL" id="KAF4674634.1"/>
    </source>
</evidence>
<dbReference type="AlphaFoldDB" id="A0A7J6MSY8"/>
<dbReference type="InterPro" id="IPR050776">
    <property type="entry name" value="Ank_Repeat/CDKN_Inhibitor"/>
</dbReference>
<evidence type="ECO:0000313" key="4">
    <source>
        <dbReference type="EMBL" id="KAF4669342.1"/>
    </source>
</evidence>
<evidence type="ECO:0000313" key="7">
    <source>
        <dbReference type="Proteomes" id="UP000572268"/>
    </source>
</evidence>
<gene>
    <name evidence="5" type="ORF">FOL46_004421</name>
    <name evidence="4" type="ORF">FOZ61_004376</name>
</gene>
<keyword evidence="1" id="KW-0677">Repeat</keyword>
<dbReference type="Proteomes" id="UP000570595">
    <property type="component" value="Unassembled WGS sequence"/>
</dbReference>
<sequence>MAVKPCASLSSYFDRQRLLTEARDGRQRPVVDEGLPPGYEYRECPVANGATVIYHRSTQVVVSPSVRRLGRSHNGKYTYLFMYADANLFREVSGTGSVFELWALIGAQCTDPHLRCTATQFSSPPSGLVRLTTREPAHFAIANKKTKFLSGSLLRAKASILQASYYDPSDYQFSRTGTPCDFCVPLRAPSEWIMDLPASDVHTDRVAMIKPDSSIEGDSDSVTTTFSAIYNASKKGAVDEVRKILDAKADPNAQDRTGQRPLLVAAAGGHSDVCRILIERKADVAAVNSLGAPALALATNGGHVRAFQTLLRSGADVNCRDIWLDTPLIAACRRGHPLPFLALLVDSGADITLRNRYGETAIDVARKAGDVHACKFLSSMVSDDSITDRDTVPYVSNRHVCSVMKGMMFA</sequence>
<evidence type="ECO:0000256" key="2">
    <source>
        <dbReference type="ARBA" id="ARBA00023043"/>
    </source>
</evidence>
<proteinExistence type="predicted"/>
<evidence type="ECO:0000313" key="6">
    <source>
        <dbReference type="Proteomes" id="UP000570595"/>
    </source>
</evidence>
<comment type="caution">
    <text evidence="5">The sequence shown here is derived from an EMBL/GenBank/DDBJ whole genome shotgun (WGS) entry which is preliminary data.</text>
</comment>
<dbReference type="SMART" id="SM00248">
    <property type="entry name" value="ANK"/>
    <property type="match status" value="5"/>
</dbReference>
<evidence type="ECO:0000256" key="1">
    <source>
        <dbReference type="ARBA" id="ARBA00022737"/>
    </source>
</evidence>
<feature type="repeat" description="ANK" evidence="3">
    <location>
        <begin position="257"/>
        <end position="289"/>
    </location>
</feature>
<dbReference type="SUPFAM" id="SSF48403">
    <property type="entry name" value="Ankyrin repeat"/>
    <property type="match status" value="1"/>
</dbReference>
<keyword evidence="2 3" id="KW-0040">ANK repeat</keyword>
<dbReference type="PROSITE" id="PS50088">
    <property type="entry name" value="ANK_REPEAT"/>
    <property type="match status" value="3"/>
</dbReference>
<dbReference type="Gene3D" id="1.25.40.20">
    <property type="entry name" value="Ankyrin repeat-containing domain"/>
    <property type="match status" value="1"/>
</dbReference>